<proteinExistence type="predicted"/>
<dbReference type="Proteomes" id="UP000014500">
    <property type="component" value="Unassembled WGS sequence"/>
</dbReference>
<evidence type="ECO:0000313" key="1">
    <source>
        <dbReference type="EnsemblMetazoa" id="SMAR008872-PA"/>
    </source>
</evidence>
<dbReference type="AlphaFoldDB" id="T1J5H2"/>
<reference evidence="1" key="2">
    <citation type="submission" date="2015-02" db="UniProtKB">
        <authorList>
            <consortium name="EnsemblMetazoa"/>
        </authorList>
    </citation>
    <scope>IDENTIFICATION</scope>
</reference>
<reference evidence="2" key="1">
    <citation type="submission" date="2011-05" db="EMBL/GenBank/DDBJ databases">
        <authorList>
            <person name="Richards S.R."/>
            <person name="Qu J."/>
            <person name="Jiang H."/>
            <person name="Jhangiani S.N."/>
            <person name="Agravi P."/>
            <person name="Goodspeed R."/>
            <person name="Gross S."/>
            <person name="Mandapat C."/>
            <person name="Jackson L."/>
            <person name="Mathew T."/>
            <person name="Pu L."/>
            <person name="Thornton R."/>
            <person name="Saada N."/>
            <person name="Wilczek-Boney K.B."/>
            <person name="Lee S."/>
            <person name="Kovar C."/>
            <person name="Wu Y."/>
            <person name="Scherer S.E."/>
            <person name="Worley K.C."/>
            <person name="Muzny D.M."/>
            <person name="Gibbs R."/>
        </authorList>
    </citation>
    <scope>NUCLEOTIDE SEQUENCE</scope>
    <source>
        <strain evidence="2">Brora</strain>
    </source>
</reference>
<dbReference type="EnsemblMetazoa" id="SMAR008872-RA">
    <property type="protein sequence ID" value="SMAR008872-PA"/>
    <property type="gene ID" value="SMAR008872"/>
</dbReference>
<dbReference type="HOGENOM" id="CLU_1898853_0_0_1"/>
<organism evidence="1 2">
    <name type="scientific">Strigamia maritima</name>
    <name type="common">European centipede</name>
    <name type="synonym">Geophilus maritimus</name>
    <dbReference type="NCBI Taxonomy" id="126957"/>
    <lineage>
        <taxon>Eukaryota</taxon>
        <taxon>Metazoa</taxon>
        <taxon>Ecdysozoa</taxon>
        <taxon>Arthropoda</taxon>
        <taxon>Myriapoda</taxon>
        <taxon>Chilopoda</taxon>
        <taxon>Pleurostigmophora</taxon>
        <taxon>Geophilomorpha</taxon>
        <taxon>Linotaeniidae</taxon>
        <taxon>Strigamia</taxon>
    </lineage>
</organism>
<sequence>MIKNSKVLFREKILRFSCRFKRFMCAFLIDDMNKRVLCVKAIFISQSSFLIPLVLVSVLCEEAACKNNGAKCLLEAVRMVSKERTVSFKGQKAIFCPVQWEPLEMIKQTTYNKAEELVKRLFKEDKLHFPLVGK</sequence>
<dbReference type="EMBL" id="JH431861">
    <property type="status" value="NOT_ANNOTATED_CDS"/>
    <property type="molecule type" value="Genomic_DNA"/>
</dbReference>
<evidence type="ECO:0000313" key="2">
    <source>
        <dbReference type="Proteomes" id="UP000014500"/>
    </source>
</evidence>
<protein>
    <submittedName>
        <fullName evidence="1">Uncharacterized protein</fullName>
    </submittedName>
</protein>
<keyword evidence="2" id="KW-1185">Reference proteome</keyword>
<name>T1J5H2_STRMM</name>
<accession>T1J5H2</accession>